<keyword evidence="3" id="KW-1185">Reference proteome</keyword>
<feature type="chain" id="PRO_5047340487" evidence="1">
    <location>
        <begin position="20"/>
        <end position="145"/>
    </location>
</feature>
<name>A0ABV3H0G6_9ACTN</name>
<accession>A0ABV3H0G6</accession>
<dbReference type="RefSeq" id="WP_344207427.1">
    <property type="nucleotide sequence ID" value="NZ_BAAAMV010000004.1"/>
</dbReference>
<organism evidence="2 3">
    <name type="scientific">Nonomuraea bangladeshensis</name>
    <dbReference type="NCBI Taxonomy" id="404385"/>
    <lineage>
        <taxon>Bacteria</taxon>
        <taxon>Bacillati</taxon>
        <taxon>Actinomycetota</taxon>
        <taxon>Actinomycetes</taxon>
        <taxon>Streptosporangiales</taxon>
        <taxon>Streptosporangiaceae</taxon>
        <taxon>Nonomuraea</taxon>
    </lineage>
</organism>
<protein>
    <submittedName>
        <fullName evidence="2">Uncharacterized protein</fullName>
    </submittedName>
</protein>
<sequence length="145" mass="15765">MAITLTALLAQTTSASASASEQQRPGNGYNAIYYGAECNPVQANGSISTEVNWHYYGNGFRVTRLAFWNGTNHIANIQRVFLIDNNGNRQIVYPEPAAPHNYSILYVDFITPSPIVRVTVFEYLATFTGYCGGSAGANLVISAYA</sequence>
<evidence type="ECO:0000256" key="1">
    <source>
        <dbReference type="SAM" id="SignalP"/>
    </source>
</evidence>
<evidence type="ECO:0000313" key="2">
    <source>
        <dbReference type="EMBL" id="MEV4285993.1"/>
    </source>
</evidence>
<keyword evidence="1" id="KW-0732">Signal</keyword>
<dbReference type="EMBL" id="JBFARM010000003">
    <property type="protein sequence ID" value="MEV4285993.1"/>
    <property type="molecule type" value="Genomic_DNA"/>
</dbReference>
<gene>
    <name evidence="2" type="ORF">AB0K40_10865</name>
</gene>
<dbReference type="Proteomes" id="UP001552427">
    <property type="component" value="Unassembled WGS sequence"/>
</dbReference>
<comment type="caution">
    <text evidence="2">The sequence shown here is derived from an EMBL/GenBank/DDBJ whole genome shotgun (WGS) entry which is preliminary data.</text>
</comment>
<feature type="signal peptide" evidence="1">
    <location>
        <begin position="1"/>
        <end position="19"/>
    </location>
</feature>
<evidence type="ECO:0000313" key="3">
    <source>
        <dbReference type="Proteomes" id="UP001552427"/>
    </source>
</evidence>
<proteinExistence type="predicted"/>
<reference evidence="2 3" key="1">
    <citation type="submission" date="2024-06" db="EMBL/GenBank/DDBJ databases">
        <title>The Natural Products Discovery Center: Release of the First 8490 Sequenced Strains for Exploring Actinobacteria Biosynthetic Diversity.</title>
        <authorList>
            <person name="Kalkreuter E."/>
            <person name="Kautsar S.A."/>
            <person name="Yang D."/>
            <person name="Bader C.D."/>
            <person name="Teijaro C.N."/>
            <person name="Fluegel L."/>
            <person name="Davis C.M."/>
            <person name="Simpson J.R."/>
            <person name="Lauterbach L."/>
            <person name="Steele A.D."/>
            <person name="Gui C."/>
            <person name="Meng S."/>
            <person name="Li G."/>
            <person name="Viehrig K."/>
            <person name="Ye F."/>
            <person name="Su P."/>
            <person name="Kiefer A.F."/>
            <person name="Nichols A."/>
            <person name="Cepeda A.J."/>
            <person name="Yan W."/>
            <person name="Fan B."/>
            <person name="Jiang Y."/>
            <person name="Adhikari A."/>
            <person name="Zheng C.-J."/>
            <person name="Schuster L."/>
            <person name="Cowan T.M."/>
            <person name="Smanski M.J."/>
            <person name="Chevrette M.G."/>
            <person name="De Carvalho L.P.S."/>
            <person name="Shen B."/>
        </authorList>
    </citation>
    <scope>NUCLEOTIDE SEQUENCE [LARGE SCALE GENOMIC DNA]</scope>
    <source>
        <strain evidence="2 3">NPDC049574</strain>
    </source>
</reference>